<dbReference type="EMBL" id="CAAALY010263130">
    <property type="protein sequence ID" value="VEL39964.1"/>
    <property type="molecule type" value="Genomic_DNA"/>
</dbReference>
<evidence type="ECO:0000256" key="1">
    <source>
        <dbReference type="SAM" id="MobiDB-lite"/>
    </source>
</evidence>
<protein>
    <submittedName>
        <fullName evidence="2">Uncharacterized protein</fullName>
    </submittedName>
</protein>
<keyword evidence="3" id="KW-1185">Reference proteome</keyword>
<feature type="region of interest" description="Disordered" evidence="1">
    <location>
        <begin position="50"/>
        <end position="74"/>
    </location>
</feature>
<evidence type="ECO:0000313" key="2">
    <source>
        <dbReference type="EMBL" id="VEL39964.1"/>
    </source>
</evidence>
<organism evidence="2 3">
    <name type="scientific">Protopolystoma xenopodis</name>
    <dbReference type="NCBI Taxonomy" id="117903"/>
    <lineage>
        <taxon>Eukaryota</taxon>
        <taxon>Metazoa</taxon>
        <taxon>Spiralia</taxon>
        <taxon>Lophotrochozoa</taxon>
        <taxon>Platyhelminthes</taxon>
        <taxon>Monogenea</taxon>
        <taxon>Polyopisthocotylea</taxon>
        <taxon>Polystomatidea</taxon>
        <taxon>Polystomatidae</taxon>
        <taxon>Protopolystoma</taxon>
    </lineage>
</organism>
<gene>
    <name evidence="2" type="ORF">PXEA_LOCUS33404</name>
</gene>
<comment type="caution">
    <text evidence="2">The sequence shown here is derived from an EMBL/GenBank/DDBJ whole genome shotgun (WGS) entry which is preliminary data.</text>
</comment>
<reference evidence="2" key="1">
    <citation type="submission" date="2018-11" db="EMBL/GenBank/DDBJ databases">
        <authorList>
            <consortium name="Pathogen Informatics"/>
        </authorList>
    </citation>
    <scope>NUCLEOTIDE SEQUENCE</scope>
</reference>
<accession>A0A3S5B933</accession>
<dbReference type="Proteomes" id="UP000784294">
    <property type="component" value="Unassembled WGS sequence"/>
</dbReference>
<sequence>MGAHAITEVSELVKDHLCKVFSLPVLTANYAGSKIKRAQMRRRLDELACRLPPLNRPPGSPRHPESTGLTSKLQ</sequence>
<name>A0A3S5B933_9PLAT</name>
<proteinExistence type="predicted"/>
<evidence type="ECO:0000313" key="3">
    <source>
        <dbReference type="Proteomes" id="UP000784294"/>
    </source>
</evidence>
<dbReference type="AlphaFoldDB" id="A0A3S5B933"/>